<feature type="domain" description="Amidohydrolase-related" evidence="1">
    <location>
        <begin position="52"/>
        <end position="390"/>
    </location>
</feature>
<sequence length="452" mass="48676">MAFNAVLRGDIVLTHEIVTDGYIGIKDGTIAAIGRGIPEGDAPVYDYTGDLIFPGLIDAQVHAGSIDGVAGLADATRAAAAGGVTTIVDMPFDNPLPVDNLDAFSSKIERIGEHAFVDVALYVTAPKGGRANAITQLVEAGACAVKLSTYEYHPTRFPRSTMGEMYQVFTEAAPLDIPIAFHNEDQEIVTSLTAAVLAEGRTGPETHALTRPPIAEMVANAQVLELGLRTGARTHIVHSSIIEGFDMIDRYRALGGRVSAETCLQYLIFNEDDVVREGSSMKQTPPLRSEEQRLALWEALAEGEIEIISTDHVAWPLSRKSDPDMFKNSSGVPGLEALLPILYTELVQRDLSPTIIAQVCGINVARHFAFEGRKGSIRVGADADFAILRKGDGIFDASRMVSAEKWSPYHGRRTAGHVAATYLRGQLIFSEGKVAEGHRGTFVKPERKAAGL</sequence>
<dbReference type="InterPro" id="IPR032466">
    <property type="entry name" value="Metal_Hydrolase"/>
</dbReference>
<dbReference type="PANTHER" id="PTHR43668:SF2">
    <property type="entry name" value="ALLANTOINASE"/>
    <property type="match status" value="1"/>
</dbReference>
<evidence type="ECO:0000313" key="2">
    <source>
        <dbReference type="EMBL" id="GGA79160.1"/>
    </source>
</evidence>
<dbReference type="Proteomes" id="UP000636264">
    <property type="component" value="Unassembled WGS sequence"/>
</dbReference>
<dbReference type="PANTHER" id="PTHR43668">
    <property type="entry name" value="ALLANTOINASE"/>
    <property type="match status" value="1"/>
</dbReference>
<dbReference type="RefSeq" id="WP_188722568.1">
    <property type="nucleotide sequence ID" value="NZ_BMIF01000015.1"/>
</dbReference>
<dbReference type="InterPro" id="IPR011059">
    <property type="entry name" value="Metal-dep_hydrolase_composite"/>
</dbReference>
<evidence type="ECO:0000259" key="1">
    <source>
        <dbReference type="Pfam" id="PF01979"/>
    </source>
</evidence>
<dbReference type="InterPro" id="IPR050138">
    <property type="entry name" value="DHOase/Allantoinase_Hydrolase"/>
</dbReference>
<dbReference type="GO" id="GO:0004038">
    <property type="term" value="F:allantoinase activity"/>
    <property type="evidence" value="ECO:0007669"/>
    <property type="project" value="TreeGrafter"/>
</dbReference>
<dbReference type="SUPFAM" id="SSF51338">
    <property type="entry name" value="Composite domain of metallo-dependent hydrolases"/>
    <property type="match status" value="1"/>
</dbReference>
<dbReference type="InterPro" id="IPR006680">
    <property type="entry name" value="Amidohydro-rel"/>
</dbReference>
<dbReference type="EMBL" id="BMIF01000015">
    <property type="protein sequence ID" value="GGA79160.1"/>
    <property type="molecule type" value="Genomic_DNA"/>
</dbReference>
<dbReference type="SUPFAM" id="SSF51556">
    <property type="entry name" value="Metallo-dependent hydrolases"/>
    <property type="match status" value="1"/>
</dbReference>
<dbReference type="AlphaFoldDB" id="A0A916S1B3"/>
<name>A0A916S1B3_9HYPH</name>
<comment type="caution">
    <text evidence="2">The sequence shown here is derived from an EMBL/GenBank/DDBJ whole genome shotgun (WGS) entry which is preliminary data.</text>
</comment>
<reference evidence="2" key="2">
    <citation type="submission" date="2020-09" db="EMBL/GenBank/DDBJ databases">
        <authorList>
            <person name="Sun Q."/>
            <person name="Zhou Y."/>
        </authorList>
    </citation>
    <scope>NUCLEOTIDE SEQUENCE</scope>
    <source>
        <strain evidence="2">CGMCC 1.15320</strain>
    </source>
</reference>
<accession>A0A916S1B3</accession>
<protein>
    <submittedName>
        <fullName evidence="2">Allantoinase</fullName>
    </submittedName>
</protein>
<dbReference type="GO" id="GO:0005737">
    <property type="term" value="C:cytoplasm"/>
    <property type="evidence" value="ECO:0007669"/>
    <property type="project" value="TreeGrafter"/>
</dbReference>
<reference evidence="2" key="1">
    <citation type="journal article" date="2014" name="Int. J. Syst. Evol. Microbiol.">
        <title>Complete genome sequence of Corynebacterium casei LMG S-19264T (=DSM 44701T), isolated from a smear-ripened cheese.</title>
        <authorList>
            <consortium name="US DOE Joint Genome Institute (JGI-PGF)"/>
            <person name="Walter F."/>
            <person name="Albersmeier A."/>
            <person name="Kalinowski J."/>
            <person name="Ruckert C."/>
        </authorList>
    </citation>
    <scope>NUCLEOTIDE SEQUENCE</scope>
    <source>
        <strain evidence="2">CGMCC 1.15320</strain>
    </source>
</reference>
<evidence type="ECO:0000313" key="3">
    <source>
        <dbReference type="Proteomes" id="UP000636264"/>
    </source>
</evidence>
<dbReference type="GO" id="GO:0006145">
    <property type="term" value="P:purine nucleobase catabolic process"/>
    <property type="evidence" value="ECO:0007669"/>
    <property type="project" value="TreeGrafter"/>
</dbReference>
<dbReference type="Gene3D" id="2.30.40.10">
    <property type="entry name" value="Urease, subunit C, domain 1"/>
    <property type="match status" value="1"/>
</dbReference>
<gene>
    <name evidence="2" type="ORF">GCM10011385_36680</name>
</gene>
<dbReference type="Pfam" id="PF01979">
    <property type="entry name" value="Amidohydro_1"/>
    <property type="match status" value="1"/>
</dbReference>
<proteinExistence type="predicted"/>
<keyword evidence="3" id="KW-1185">Reference proteome</keyword>
<dbReference type="Gene3D" id="3.20.20.140">
    <property type="entry name" value="Metal-dependent hydrolases"/>
    <property type="match status" value="1"/>
</dbReference>
<organism evidence="2 3">
    <name type="scientific">Nitratireductor aestuarii</name>
    <dbReference type="NCBI Taxonomy" id="1735103"/>
    <lineage>
        <taxon>Bacteria</taxon>
        <taxon>Pseudomonadati</taxon>
        <taxon>Pseudomonadota</taxon>
        <taxon>Alphaproteobacteria</taxon>
        <taxon>Hyphomicrobiales</taxon>
        <taxon>Phyllobacteriaceae</taxon>
        <taxon>Nitratireductor</taxon>
    </lineage>
</organism>